<feature type="compositionally biased region" description="Basic and acidic residues" evidence="1">
    <location>
        <begin position="107"/>
        <end position="116"/>
    </location>
</feature>
<dbReference type="Proteomes" id="UP000007151">
    <property type="component" value="Unassembled WGS sequence"/>
</dbReference>
<comment type="caution">
    <text evidence="2">The sequence shown here is derived from an EMBL/GenBank/DDBJ whole genome shotgun (WGS) entry which is preliminary data.</text>
</comment>
<accession>A0A212EX98</accession>
<dbReference type="KEGG" id="dpl:KGM_211043"/>
<proteinExistence type="predicted"/>
<gene>
    <name evidence="2" type="ORF">KGM_211043</name>
</gene>
<dbReference type="GO" id="GO:0016301">
    <property type="term" value="F:kinase activity"/>
    <property type="evidence" value="ECO:0007669"/>
    <property type="project" value="UniProtKB-KW"/>
</dbReference>
<keyword evidence="2" id="KW-0418">Kinase</keyword>
<dbReference type="AlphaFoldDB" id="A0A212EX98"/>
<feature type="region of interest" description="Disordered" evidence="1">
    <location>
        <begin position="89"/>
        <end position="134"/>
    </location>
</feature>
<name>A0A212EX98_DANPL</name>
<keyword evidence="3" id="KW-1185">Reference proteome</keyword>
<organism evidence="2 3">
    <name type="scientific">Danaus plexippus plexippus</name>
    <dbReference type="NCBI Taxonomy" id="278856"/>
    <lineage>
        <taxon>Eukaryota</taxon>
        <taxon>Metazoa</taxon>
        <taxon>Ecdysozoa</taxon>
        <taxon>Arthropoda</taxon>
        <taxon>Hexapoda</taxon>
        <taxon>Insecta</taxon>
        <taxon>Pterygota</taxon>
        <taxon>Neoptera</taxon>
        <taxon>Endopterygota</taxon>
        <taxon>Lepidoptera</taxon>
        <taxon>Glossata</taxon>
        <taxon>Ditrysia</taxon>
        <taxon>Papilionoidea</taxon>
        <taxon>Nymphalidae</taxon>
        <taxon>Danainae</taxon>
        <taxon>Danaini</taxon>
        <taxon>Danaina</taxon>
        <taxon>Danaus</taxon>
        <taxon>Danaus</taxon>
    </lineage>
</organism>
<evidence type="ECO:0000313" key="2">
    <source>
        <dbReference type="EMBL" id="OWR46077.1"/>
    </source>
</evidence>
<protein>
    <submittedName>
        <fullName evidence="2">Serine-protein kinase ATM</fullName>
    </submittedName>
</protein>
<evidence type="ECO:0000256" key="1">
    <source>
        <dbReference type="SAM" id="MobiDB-lite"/>
    </source>
</evidence>
<dbReference type="EMBL" id="AGBW02011826">
    <property type="protein sequence ID" value="OWR46077.1"/>
    <property type="molecule type" value="Genomic_DNA"/>
</dbReference>
<keyword evidence="2" id="KW-0808">Transferase</keyword>
<sequence length="134" mass="15698">MVAQFPCDLGTAANDKVYMVFWFRDDAGIPLYRNAYAALVCWRMLEHVRDSFKVAPIVDKVIEKRLLWYGHVRRRQEDNMVKIELNLPTMKRKRGMPPNSSLTTAQKDLKEKDLNKRSRHKSPFLATQDMEGRS</sequence>
<evidence type="ECO:0000313" key="3">
    <source>
        <dbReference type="Proteomes" id="UP000007151"/>
    </source>
</evidence>
<dbReference type="InParanoid" id="A0A212EX98"/>
<reference evidence="2 3" key="1">
    <citation type="journal article" date="2011" name="Cell">
        <title>The monarch butterfly genome yields insights into long-distance migration.</title>
        <authorList>
            <person name="Zhan S."/>
            <person name="Merlin C."/>
            <person name="Boore J.L."/>
            <person name="Reppert S.M."/>
        </authorList>
    </citation>
    <scope>NUCLEOTIDE SEQUENCE [LARGE SCALE GENOMIC DNA]</scope>
    <source>
        <strain evidence="2">F-2</strain>
    </source>
</reference>